<keyword evidence="2" id="KW-1185">Reference proteome</keyword>
<evidence type="ECO:0000313" key="1">
    <source>
        <dbReference type="EMBL" id="VEL37808.1"/>
    </source>
</evidence>
<accession>A0A3S5C640</accession>
<name>A0A3S5C640_9PLAT</name>
<dbReference type="EMBL" id="CAAALY010256034">
    <property type="protein sequence ID" value="VEL37808.1"/>
    <property type="molecule type" value="Genomic_DNA"/>
</dbReference>
<gene>
    <name evidence="1" type="ORF">PXEA_LOCUS31248</name>
</gene>
<sequence length="108" mass="12595">MKPRILHSAGRSVHRAVRRIQSPCPLAETRALILDPFQNQRQILQAGLLYPRKGCWKLPSPVCSAKSLHLTRNVFMWRRLEQKVRQRQPGEFGLAASHNIKHDWLCRH</sequence>
<comment type="caution">
    <text evidence="1">The sequence shown here is derived from an EMBL/GenBank/DDBJ whole genome shotgun (WGS) entry which is preliminary data.</text>
</comment>
<reference evidence="1" key="1">
    <citation type="submission" date="2018-11" db="EMBL/GenBank/DDBJ databases">
        <authorList>
            <consortium name="Pathogen Informatics"/>
        </authorList>
    </citation>
    <scope>NUCLEOTIDE SEQUENCE</scope>
</reference>
<protein>
    <submittedName>
        <fullName evidence="1">Uncharacterized protein</fullName>
    </submittedName>
</protein>
<organism evidence="1 2">
    <name type="scientific">Protopolystoma xenopodis</name>
    <dbReference type="NCBI Taxonomy" id="117903"/>
    <lineage>
        <taxon>Eukaryota</taxon>
        <taxon>Metazoa</taxon>
        <taxon>Spiralia</taxon>
        <taxon>Lophotrochozoa</taxon>
        <taxon>Platyhelminthes</taxon>
        <taxon>Monogenea</taxon>
        <taxon>Polyopisthocotylea</taxon>
        <taxon>Polystomatidea</taxon>
        <taxon>Polystomatidae</taxon>
        <taxon>Protopolystoma</taxon>
    </lineage>
</organism>
<evidence type="ECO:0000313" key="2">
    <source>
        <dbReference type="Proteomes" id="UP000784294"/>
    </source>
</evidence>
<dbReference type="AlphaFoldDB" id="A0A3S5C640"/>
<proteinExistence type="predicted"/>
<dbReference type="Proteomes" id="UP000784294">
    <property type="component" value="Unassembled WGS sequence"/>
</dbReference>